<keyword evidence="4" id="KW-1185">Reference proteome</keyword>
<proteinExistence type="predicted"/>
<evidence type="ECO:0000259" key="2">
    <source>
        <dbReference type="Pfam" id="PF23359"/>
    </source>
</evidence>
<dbReference type="Pfam" id="PF23359">
    <property type="entry name" value="Lsr2_DNA-bd"/>
    <property type="match status" value="1"/>
</dbReference>
<evidence type="ECO:0000313" key="4">
    <source>
        <dbReference type="Proteomes" id="UP000580861"/>
    </source>
</evidence>
<gene>
    <name evidence="3" type="ORF">HDA45_002202</name>
</gene>
<dbReference type="AlphaFoldDB" id="A0A841B0B8"/>
<feature type="domain" description="Lsr2 DNA-binding" evidence="2">
    <location>
        <begin position="5"/>
        <end position="40"/>
    </location>
</feature>
<dbReference type="EMBL" id="JACHMX010000001">
    <property type="protein sequence ID" value="MBB5852115.1"/>
    <property type="molecule type" value="Genomic_DNA"/>
</dbReference>
<dbReference type="Gene3D" id="4.10.320.10">
    <property type="entry name" value="E3-binding domain"/>
    <property type="match status" value="1"/>
</dbReference>
<reference evidence="3 4" key="1">
    <citation type="submission" date="2020-08" db="EMBL/GenBank/DDBJ databases">
        <title>Sequencing the genomes of 1000 actinobacteria strains.</title>
        <authorList>
            <person name="Klenk H.-P."/>
        </authorList>
    </citation>
    <scope>NUCLEOTIDE SEQUENCE [LARGE SCALE GENOMIC DNA]</scope>
    <source>
        <strain evidence="3 4">DSM 45272</strain>
    </source>
</reference>
<sequence>MAPVDRERNQQFRAWASANGYSIAEHGRIPNEIHEAFDNADTVAADILLAFCHRR</sequence>
<keyword evidence="1" id="KW-0238">DNA-binding</keyword>
<name>A0A841B0B8_9PSEU</name>
<comment type="caution">
    <text evidence="3">The sequence shown here is derived from an EMBL/GenBank/DDBJ whole genome shotgun (WGS) entry which is preliminary data.</text>
</comment>
<dbReference type="InterPro" id="IPR036625">
    <property type="entry name" value="E3-bd_dom_sf"/>
</dbReference>
<evidence type="ECO:0000313" key="3">
    <source>
        <dbReference type="EMBL" id="MBB5852115.1"/>
    </source>
</evidence>
<dbReference type="GO" id="GO:0016746">
    <property type="term" value="F:acyltransferase activity"/>
    <property type="evidence" value="ECO:0007669"/>
    <property type="project" value="InterPro"/>
</dbReference>
<organism evidence="3 4">
    <name type="scientific">Amycolatopsis umgeniensis</name>
    <dbReference type="NCBI Taxonomy" id="336628"/>
    <lineage>
        <taxon>Bacteria</taxon>
        <taxon>Bacillati</taxon>
        <taxon>Actinomycetota</taxon>
        <taxon>Actinomycetes</taxon>
        <taxon>Pseudonocardiales</taxon>
        <taxon>Pseudonocardiaceae</taxon>
        <taxon>Amycolatopsis</taxon>
    </lineage>
</organism>
<dbReference type="Proteomes" id="UP000580861">
    <property type="component" value="Unassembled WGS sequence"/>
</dbReference>
<dbReference type="InterPro" id="IPR055370">
    <property type="entry name" value="Lsr2_DNA-bd"/>
</dbReference>
<evidence type="ECO:0000256" key="1">
    <source>
        <dbReference type="ARBA" id="ARBA00023125"/>
    </source>
</evidence>
<dbReference type="GO" id="GO:0003677">
    <property type="term" value="F:DNA binding"/>
    <property type="evidence" value="ECO:0007669"/>
    <property type="project" value="UniProtKB-KW"/>
</dbReference>
<accession>A0A841B0B8</accession>
<dbReference type="RefSeq" id="WP_184894338.1">
    <property type="nucleotide sequence ID" value="NZ_JACHMX010000001.1"/>
</dbReference>
<protein>
    <recommendedName>
        <fullName evidence="2">Lsr2 DNA-binding domain-containing protein</fullName>
    </recommendedName>
</protein>